<keyword evidence="4" id="KW-0963">Cytoplasm</keyword>
<dbReference type="InterPro" id="IPR027408">
    <property type="entry name" value="PNPase/RNase_PH_dom_sf"/>
</dbReference>
<dbReference type="GO" id="GO:0034475">
    <property type="term" value="P:U4 snRNA 3'-end processing"/>
    <property type="evidence" value="ECO:0007669"/>
    <property type="project" value="TreeGrafter"/>
</dbReference>
<evidence type="ECO:0000259" key="10">
    <source>
        <dbReference type="Pfam" id="PF01138"/>
    </source>
</evidence>
<evidence type="ECO:0000256" key="7">
    <source>
        <dbReference type="ARBA" id="ARBA00022884"/>
    </source>
</evidence>
<evidence type="ECO:0000256" key="4">
    <source>
        <dbReference type="ARBA" id="ARBA00022490"/>
    </source>
</evidence>
<dbReference type="InterPro" id="IPR020568">
    <property type="entry name" value="Ribosomal_Su5_D2-typ_SF"/>
</dbReference>
<keyword evidence="6" id="KW-0271">Exosome</keyword>
<evidence type="ECO:0000256" key="6">
    <source>
        <dbReference type="ARBA" id="ARBA00022835"/>
    </source>
</evidence>
<dbReference type="PANTHER" id="PTHR11097">
    <property type="entry name" value="EXOSOME COMPLEX EXONUCLEASE RIBOSOMAL RNA PROCESSING PROTEIN"/>
    <property type="match status" value="1"/>
</dbReference>
<keyword evidence="7" id="KW-0694">RNA-binding</keyword>
<comment type="subcellular location">
    <subcellularLocation>
        <location evidence="1">Cytoplasm</location>
    </subcellularLocation>
    <subcellularLocation>
        <location evidence="2">Nucleus</location>
        <location evidence="2">Nucleolus</location>
    </subcellularLocation>
</comment>
<evidence type="ECO:0000256" key="9">
    <source>
        <dbReference type="ARBA" id="ARBA00030617"/>
    </source>
</evidence>
<dbReference type="Pfam" id="PF01138">
    <property type="entry name" value="RNase_PH"/>
    <property type="match status" value="1"/>
</dbReference>
<dbReference type="OrthoDB" id="45882at2759"/>
<dbReference type="InterPro" id="IPR050590">
    <property type="entry name" value="Exosome_comp_Rrp42_subfam"/>
</dbReference>
<dbReference type="EMBL" id="JAEFCI010008530">
    <property type="protein sequence ID" value="KAG5458400.1"/>
    <property type="molecule type" value="Genomic_DNA"/>
</dbReference>
<dbReference type="InterPro" id="IPR015847">
    <property type="entry name" value="ExoRNase_PH_dom2"/>
</dbReference>
<feature type="domain" description="Exoribonuclease phosphorolytic" evidence="10">
    <location>
        <begin position="50"/>
        <end position="217"/>
    </location>
</feature>
<gene>
    <name evidence="12" type="ORF">BJ554DRAFT_1376</name>
</gene>
<dbReference type="AlphaFoldDB" id="A0A8H7ZSF0"/>
<evidence type="ECO:0000256" key="3">
    <source>
        <dbReference type="ARBA" id="ARBA00006678"/>
    </source>
</evidence>
<name>A0A8H7ZSF0_9FUNG</name>
<comment type="similarity">
    <text evidence="3">Belongs to the RNase PH family.</text>
</comment>
<dbReference type="GO" id="GO:0071038">
    <property type="term" value="P:TRAMP-dependent tRNA surveillance pathway"/>
    <property type="evidence" value="ECO:0007669"/>
    <property type="project" value="TreeGrafter"/>
</dbReference>
<dbReference type="GO" id="GO:0000176">
    <property type="term" value="C:nuclear exosome (RNase complex)"/>
    <property type="evidence" value="ECO:0007669"/>
    <property type="project" value="TreeGrafter"/>
</dbReference>
<evidence type="ECO:0000313" key="13">
    <source>
        <dbReference type="Proteomes" id="UP000673691"/>
    </source>
</evidence>
<dbReference type="Gene3D" id="3.30.230.70">
    <property type="entry name" value="GHMP Kinase, N-terminal domain"/>
    <property type="match status" value="1"/>
</dbReference>
<dbReference type="GO" id="GO:0000467">
    <property type="term" value="P:exonucleolytic trimming to generate mature 3'-end of 5.8S rRNA from tricistronic rRNA transcript (SSU-rRNA, 5.8S rRNA, LSU-rRNA)"/>
    <property type="evidence" value="ECO:0007669"/>
    <property type="project" value="TreeGrafter"/>
</dbReference>
<keyword evidence="5" id="KW-0698">rRNA processing</keyword>
<dbReference type="PANTHER" id="PTHR11097:SF9">
    <property type="entry name" value="EXOSOME COMPLEX COMPONENT RRP43"/>
    <property type="match status" value="1"/>
</dbReference>
<evidence type="ECO:0000259" key="11">
    <source>
        <dbReference type="Pfam" id="PF03725"/>
    </source>
</evidence>
<dbReference type="GO" id="GO:0035925">
    <property type="term" value="F:mRNA 3'-UTR AU-rich region binding"/>
    <property type="evidence" value="ECO:0007669"/>
    <property type="project" value="TreeGrafter"/>
</dbReference>
<dbReference type="Proteomes" id="UP000673691">
    <property type="component" value="Unassembled WGS sequence"/>
</dbReference>
<dbReference type="GO" id="GO:0071028">
    <property type="term" value="P:nuclear mRNA surveillance"/>
    <property type="evidence" value="ECO:0007669"/>
    <property type="project" value="TreeGrafter"/>
</dbReference>
<dbReference type="GO" id="GO:0005730">
    <property type="term" value="C:nucleolus"/>
    <property type="evidence" value="ECO:0007669"/>
    <property type="project" value="UniProtKB-SubCell"/>
</dbReference>
<comment type="caution">
    <text evidence="12">The sequence shown here is derived from an EMBL/GenBank/DDBJ whole genome shotgun (WGS) entry which is preliminary data.</text>
</comment>
<sequence length="360" mass="39102">MSSAGDAAKPRAGAGHELEAETFRKLYPDEYVYKFLRENTRPDGRTHGRFRRTTVTLGAISTAHGSSLVCIGGTAVICGVKAEVAEPRLDAPGEGYLGTARGIPNIELSPLCSSRFKPGPPSDEQQVLSDRLNMFLKELSVSASPECPAGHLAPARFVDGACACWVLTRRSRSVDLSKLCIEPGKAVWVLYVDVQCLNYDGNVMDAMLAAATTALINGTNVRTFGRWKIWESLRWRLVSLRFQRPVGVAVRLPEARINEETEIVEAEVQRSTPLELRRRIFSATVAVLEGEVHLVDSSDAEDQVALTSITVACDEEGVLCGTWKPGGLPVSPDELGKCIAVAKQRHATWMSLTQKAIGAV</sequence>
<dbReference type="SUPFAM" id="SSF55666">
    <property type="entry name" value="Ribonuclease PH domain 2-like"/>
    <property type="match status" value="1"/>
</dbReference>
<evidence type="ECO:0000256" key="2">
    <source>
        <dbReference type="ARBA" id="ARBA00004604"/>
    </source>
</evidence>
<evidence type="ECO:0000256" key="1">
    <source>
        <dbReference type="ARBA" id="ARBA00004496"/>
    </source>
</evidence>
<dbReference type="GO" id="GO:0034476">
    <property type="term" value="P:U5 snRNA 3'-end processing"/>
    <property type="evidence" value="ECO:0007669"/>
    <property type="project" value="TreeGrafter"/>
</dbReference>
<dbReference type="GO" id="GO:0000177">
    <property type="term" value="C:cytoplasmic exosome (RNase complex)"/>
    <property type="evidence" value="ECO:0007669"/>
    <property type="project" value="TreeGrafter"/>
</dbReference>
<dbReference type="SUPFAM" id="SSF54211">
    <property type="entry name" value="Ribosomal protein S5 domain 2-like"/>
    <property type="match status" value="1"/>
</dbReference>
<proteinExistence type="inferred from homology"/>
<keyword evidence="12" id="KW-0687">Ribonucleoprotein</keyword>
<dbReference type="Pfam" id="PF03725">
    <property type="entry name" value="RNase_PH_C"/>
    <property type="match status" value="1"/>
</dbReference>
<organism evidence="12 13">
    <name type="scientific">Olpidium bornovanus</name>
    <dbReference type="NCBI Taxonomy" id="278681"/>
    <lineage>
        <taxon>Eukaryota</taxon>
        <taxon>Fungi</taxon>
        <taxon>Fungi incertae sedis</taxon>
        <taxon>Olpidiomycota</taxon>
        <taxon>Olpidiomycotina</taxon>
        <taxon>Olpidiomycetes</taxon>
        <taxon>Olpidiales</taxon>
        <taxon>Olpidiaceae</taxon>
        <taxon>Olpidium</taxon>
    </lineage>
</organism>
<dbReference type="GO" id="GO:0016075">
    <property type="term" value="P:rRNA catabolic process"/>
    <property type="evidence" value="ECO:0007669"/>
    <property type="project" value="TreeGrafter"/>
</dbReference>
<accession>A0A8H7ZSF0</accession>
<reference evidence="12 13" key="1">
    <citation type="journal article" name="Sci. Rep.">
        <title>Genome-scale phylogenetic analyses confirm Olpidium as the closest living zoosporic fungus to the non-flagellated, terrestrial fungi.</title>
        <authorList>
            <person name="Chang Y."/>
            <person name="Rochon D."/>
            <person name="Sekimoto S."/>
            <person name="Wang Y."/>
            <person name="Chovatia M."/>
            <person name="Sandor L."/>
            <person name="Salamov A."/>
            <person name="Grigoriev I.V."/>
            <person name="Stajich J.E."/>
            <person name="Spatafora J.W."/>
        </authorList>
    </citation>
    <scope>NUCLEOTIDE SEQUENCE [LARGE SCALE GENOMIC DNA]</scope>
    <source>
        <strain evidence="12">S191</strain>
    </source>
</reference>
<dbReference type="GO" id="GO:0071035">
    <property type="term" value="P:nuclear polyadenylation-dependent rRNA catabolic process"/>
    <property type="evidence" value="ECO:0007669"/>
    <property type="project" value="TreeGrafter"/>
</dbReference>
<dbReference type="InterPro" id="IPR001247">
    <property type="entry name" value="ExoRNase_PH_dom1"/>
</dbReference>
<evidence type="ECO:0000256" key="8">
    <source>
        <dbReference type="ARBA" id="ARBA00023242"/>
    </source>
</evidence>
<protein>
    <recommendedName>
        <fullName evidence="9">Ribosomal RNA-processing protein 43</fullName>
    </recommendedName>
</protein>
<evidence type="ECO:0000256" key="5">
    <source>
        <dbReference type="ARBA" id="ARBA00022552"/>
    </source>
</evidence>
<keyword evidence="12" id="KW-0689">Ribosomal protein</keyword>
<keyword evidence="13" id="KW-1185">Reference proteome</keyword>
<dbReference type="GO" id="GO:0034473">
    <property type="term" value="P:U1 snRNA 3'-end processing"/>
    <property type="evidence" value="ECO:0007669"/>
    <property type="project" value="TreeGrafter"/>
</dbReference>
<feature type="domain" description="Exoribonuclease phosphorolytic" evidence="11">
    <location>
        <begin position="281"/>
        <end position="344"/>
    </location>
</feature>
<dbReference type="InterPro" id="IPR036345">
    <property type="entry name" value="ExoRNase_PH_dom2_sf"/>
</dbReference>
<keyword evidence="8" id="KW-0539">Nucleus</keyword>
<evidence type="ECO:0000313" key="12">
    <source>
        <dbReference type="EMBL" id="KAG5458400.1"/>
    </source>
</evidence>
<dbReference type="GO" id="GO:0005840">
    <property type="term" value="C:ribosome"/>
    <property type="evidence" value="ECO:0007669"/>
    <property type="project" value="UniProtKB-KW"/>
</dbReference>